<dbReference type="HOGENOM" id="CLU_017594_1_1_10"/>
<dbReference type="InterPro" id="IPR002591">
    <property type="entry name" value="Phosphodiest/P_Trfase"/>
</dbReference>
<dbReference type="GeneID" id="56684619"/>
<dbReference type="eggNOG" id="COG1524">
    <property type="taxonomic scope" value="Bacteria"/>
</dbReference>
<evidence type="ECO:0000313" key="2">
    <source>
        <dbReference type="Proteomes" id="UP000028933"/>
    </source>
</evidence>
<organism evidence="1 2">
    <name type="scientific">Elizabethkingia anophelis NUHP1</name>
    <dbReference type="NCBI Taxonomy" id="1338011"/>
    <lineage>
        <taxon>Bacteria</taxon>
        <taxon>Pseudomonadati</taxon>
        <taxon>Bacteroidota</taxon>
        <taxon>Flavobacteriia</taxon>
        <taxon>Flavobacteriales</taxon>
        <taxon>Weeksellaceae</taxon>
        <taxon>Elizabethkingia</taxon>
    </lineage>
</organism>
<gene>
    <name evidence="1" type="ORF">BD94_3553</name>
</gene>
<name>A0A077ELH3_9FLAO</name>
<dbReference type="SUPFAM" id="SSF53649">
    <property type="entry name" value="Alkaline phosphatase-like"/>
    <property type="match status" value="1"/>
</dbReference>
<dbReference type="Gene3D" id="3.30.1360.180">
    <property type="match status" value="1"/>
</dbReference>
<dbReference type="InterPro" id="IPR017850">
    <property type="entry name" value="Alkaline_phosphatase_core_sf"/>
</dbReference>
<dbReference type="PANTHER" id="PTHR10151:SF120">
    <property type="entry name" value="BIS(5'-ADENOSYL)-TRIPHOSPHATASE"/>
    <property type="match status" value="1"/>
</dbReference>
<dbReference type="KEGG" id="eao:BD94_3553"/>
<evidence type="ECO:0000313" key="1">
    <source>
        <dbReference type="EMBL" id="AIL47328.1"/>
    </source>
</evidence>
<dbReference type="EMBL" id="CP007547">
    <property type="protein sequence ID" value="AIL47328.1"/>
    <property type="molecule type" value="Genomic_DNA"/>
</dbReference>
<dbReference type="Proteomes" id="UP000028933">
    <property type="component" value="Chromosome"/>
</dbReference>
<protein>
    <submittedName>
        <fullName evidence="1">Alkaline phosphodiesterase I / Nucleotide pyrophosphatase</fullName>
    </submittedName>
</protein>
<dbReference type="GO" id="GO:0016787">
    <property type="term" value="F:hydrolase activity"/>
    <property type="evidence" value="ECO:0007669"/>
    <property type="project" value="UniProtKB-ARBA"/>
</dbReference>
<dbReference type="Pfam" id="PF01663">
    <property type="entry name" value="Phosphodiest"/>
    <property type="match status" value="1"/>
</dbReference>
<reference evidence="1" key="2">
    <citation type="journal article" date="2015" name="Genome Biol. Evol.">
        <title>Complete Genome Sequence and Transcriptomic Analysis of the Novel Pathogen Elizabethkingia anophelis in Response to Oxidative Stress.</title>
        <authorList>
            <person name="Li Y."/>
            <person name="Liu Y."/>
            <person name="Chew S.C."/>
            <person name="Tay M."/>
            <person name="Salido M.M."/>
            <person name="Teo J."/>
            <person name="Lauro F.M."/>
            <person name="Givskov M."/>
            <person name="Yang L."/>
        </authorList>
    </citation>
    <scope>NUCLEOTIDE SEQUENCE</scope>
    <source>
        <strain evidence="1">NUHP1</strain>
    </source>
</reference>
<accession>A0A077ELH3</accession>
<dbReference type="AlphaFoldDB" id="A0A077ELH3"/>
<dbReference type="Gene3D" id="3.40.720.10">
    <property type="entry name" value="Alkaline Phosphatase, subunit A"/>
    <property type="match status" value="1"/>
</dbReference>
<dbReference type="RefSeq" id="WP_009091275.1">
    <property type="nucleotide sequence ID" value="NZ_CP007547.1"/>
</dbReference>
<dbReference type="STRING" id="1338011.BD94_3553"/>
<sequence length="424" mass="48097">MKKFLVIGSLILAVLGYSQKPVVDTTQVVISGRANAPETLQKPYVILISADGFRYDYMQKYNTTNLLNLAENGIWAKNGMYPSYPSITFPNHYSIVTGLYPSHHGLVDNIFYDPNRKEMYKIGSKTVTDGSWYGGLPLWGLAEKQGMIAASLFWVGSESDAGGTRPSYYYPYHEKFSDDDKVKIIKNWLQLPEEKRPHFITLYFPEVDHEGHHYGPDAKQTEDAVHYIDGAIQKLVDGLKPLNLPINFVFVSDHGMIKVDPKDYITVPSIIDRNKFVVVNSNTFVRITAKDEADILPLYKALRKEKHEGYKIYLAKNFPGRLHYSKSDDKNRRIGDIILVPNGTKAMVDPGRNPPVGKHGYNPYKVPEMKATYFAWGPAFKQHQQIRPFVNVNIYPVIAEILNLKITSPIDGNIKVLGKTLNRK</sequence>
<reference evidence="1" key="1">
    <citation type="journal article" date="2013" name="Lancet">
        <title>First case of E anophelis outbreak in an intensive-care unit.</title>
        <authorList>
            <person name="Teo J."/>
            <person name="Tan S.Y."/>
            <person name="Tay M."/>
            <person name="Ding Y."/>
            <person name="Kjelleberg S."/>
            <person name="Givskov M."/>
            <person name="Lin R.T."/>
            <person name="Yang L."/>
        </authorList>
    </citation>
    <scope>NUCLEOTIDE SEQUENCE [LARGE SCALE GENOMIC DNA]</scope>
    <source>
        <strain evidence="1">NUHP1</strain>
    </source>
</reference>
<dbReference type="PANTHER" id="PTHR10151">
    <property type="entry name" value="ECTONUCLEOTIDE PYROPHOSPHATASE/PHOSPHODIESTERASE"/>
    <property type="match status" value="1"/>
</dbReference>
<dbReference type="CDD" id="cd16018">
    <property type="entry name" value="Enpp"/>
    <property type="match status" value="1"/>
</dbReference>
<proteinExistence type="predicted"/>